<sequence>MEGDTLRFGLVTSTSLYEVLAAFDRHNALFRTLIETEVEVEQLLREIGTSVYGSSAHDFAQRQDAGERVWECVDAGIAHIPRQLQFVRGLHERLTELHRRLPGDFPTEQVEYFRSLLEFEHDELQLEASVAETLQTELRFWMRRREELNPKLMELLVDVAQLVGEASKVNTVEKVVVPAKPDSDDWKIPPHEVSVEFHEGGGLYRGQWLDAPVDVRKITDPENAFFEREAKLWDDHPKDVWQKLYEVALALEYLHERGIVHDGIKPDNVRVGHDGRAKLTRFESSLTTEQLAAEESVALRGDFRWHTPERVKGAKPSFTSDMYSLAMIIMVAVSGEPPFGFAVSDGEARKLLEQGKLPSRRGEFSDDQWSLVTHMNSSDSSAQVVMHQVVRRLRQFAAGERSARTAEVGGEDGSGVGVLPKKSDGMKLKWPETPMGVKKADAHSHIELSPCAASPRTVAGNLVRHLGKWLSADVILARVSSRDDDGGLAFQNNAELWFSLKHPNVQQLYGTCEQHKLFVCEYPESGNLSCYLRERPDQAWEKLFDIALGLRYLHYRRIIHGNLKCHHFLVGREGRAKLAGLECCLQGQEPTPAILRGEDEEEKEGETGRPSYESRWRAPECLRGQPESFSSDIYSLGKCFIETVTGELPEGAFRADIAVTGNLPVQPSVFGLHQWKLVEEMCSVDENKRPKIAEVVHQLGRFVAVDNAMKADVPKSISEIIRESPDQRATISAIVVKRMPKVEHEYADCNIVSTLSAIAKDALYRVADEDLNHTLEGYRQSSSHDHNLRDSDSAQEVGSLNVPERWHIEPGEVRRVGESIGQGGFAAVYRGEWMATTVAVKKLDNGRVGYLESFLKEVNLWYPLNHPHIINLYGACKSGDTDNRPFFVCDYASNGKLSSYLKQVDHKRELWRVLYECALGLQAVHARNIVHADLKCDNILVTATGQVKITDFGLSVCKEQGLSCCVTSTTNDATGAVRWTAPECLRGEEATTSSDVYAFGMCIIEAATGDLPWKIREDSPVIAHVLNGELPVKPRIFTHTEWKLVEAMCCSEPENRLSLDLALRVLETLARRSRPVEAEGA</sequence>
<dbReference type="Pfam" id="PF07714">
    <property type="entry name" value="PK_Tyr_Ser-Thr"/>
    <property type="match status" value="2"/>
</dbReference>
<dbReference type="SMART" id="SM00220">
    <property type="entry name" value="S_TKc"/>
    <property type="match status" value="1"/>
</dbReference>
<feature type="binding site" evidence="4">
    <location>
        <position position="842"/>
    </location>
    <ligand>
        <name>ATP</name>
        <dbReference type="ChEBI" id="CHEBI:30616"/>
    </ligand>
</feature>
<evidence type="ECO:0000256" key="4">
    <source>
        <dbReference type="PROSITE-ProRule" id="PRU10141"/>
    </source>
</evidence>
<dbReference type="InterPro" id="IPR008271">
    <property type="entry name" value="Ser/Thr_kinase_AS"/>
</dbReference>
<dbReference type="AlphaFoldDB" id="A0A8T1V427"/>
<evidence type="ECO:0000259" key="6">
    <source>
        <dbReference type="PROSITE" id="PS50011"/>
    </source>
</evidence>
<organism evidence="7 8">
    <name type="scientific">Phytophthora pseudosyringae</name>
    <dbReference type="NCBI Taxonomy" id="221518"/>
    <lineage>
        <taxon>Eukaryota</taxon>
        <taxon>Sar</taxon>
        <taxon>Stramenopiles</taxon>
        <taxon>Oomycota</taxon>
        <taxon>Peronosporomycetes</taxon>
        <taxon>Peronosporales</taxon>
        <taxon>Peronosporaceae</taxon>
        <taxon>Phytophthora</taxon>
    </lineage>
</organism>
<dbReference type="PROSITE" id="PS00108">
    <property type="entry name" value="PROTEIN_KINASE_ST"/>
    <property type="match status" value="1"/>
</dbReference>
<evidence type="ECO:0000256" key="2">
    <source>
        <dbReference type="ARBA" id="ARBA00022741"/>
    </source>
</evidence>
<evidence type="ECO:0000313" key="7">
    <source>
        <dbReference type="EMBL" id="KAG7376022.1"/>
    </source>
</evidence>
<keyword evidence="2 4" id="KW-0547">Nucleotide-binding</keyword>
<keyword evidence="3 4" id="KW-0067">ATP-binding</keyword>
<dbReference type="PROSITE" id="PS50011">
    <property type="entry name" value="PROTEIN_KINASE_DOM"/>
    <property type="match status" value="3"/>
</dbReference>
<dbReference type="EMBL" id="JAGDFM010000845">
    <property type="protein sequence ID" value="KAG7376022.1"/>
    <property type="molecule type" value="Genomic_DNA"/>
</dbReference>
<reference evidence="7" key="1">
    <citation type="submission" date="2021-02" db="EMBL/GenBank/DDBJ databases">
        <authorList>
            <person name="Palmer J.M."/>
        </authorList>
    </citation>
    <scope>NUCLEOTIDE SEQUENCE</scope>
    <source>
        <strain evidence="7">SCRP734</strain>
    </source>
</reference>
<proteinExistence type="predicted"/>
<feature type="domain" description="Protein kinase" evidence="6">
    <location>
        <begin position="41"/>
        <end position="397"/>
    </location>
</feature>
<dbReference type="PANTHER" id="PTHR44329:SF214">
    <property type="entry name" value="PROTEIN KINASE DOMAIN-CONTAINING PROTEIN"/>
    <property type="match status" value="1"/>
</dbReference>
<keyword evidence="1" id="KW-0723">Serine/threonine-protein kinase</keyword>
<evidence type="ECO:0000256" key="5">
    <source>
        <dbReference type="SAM" id="MobiDB-lite"/>
    </source>
</evidence>
<protein>
    <submittedName>
        <fullName evidence="7">Leucine-rich repeat serine/threonine-protein kinase 2</fullName>
    </submittedName>
</protein>
<dbReference type="InterPro" id="IPR051681">
    <property type="entry name" value="Ser/Thr_Kinases-Pseudokinases"/>
</dbReference>
<keyword evidence="7" id="KW-0418">Kinase</keyword>
<comment type="caution">
    <text evidence="7">The sequence shown here is derived from an EMBL/GenBank/DDBJ whole genome shotgun (WGS) entry which is preliminary data.</text>
</comment>
<feature type="domain" description="Protein kinase" evidence="6">
    <location>
        <begin position="403"/>
        <end position="747"/>
    </location>
</feature>
<dbReference type="InterPro" id="IPR000719">
    <property type="entry name" value="Prot_kinase_dom"/>
</dbReference>
<dbReference type="PROSITE" id="PS00107">
    <property type="entry name" value="PROTEIN_KINASE_ATP"/>
    <property type="match status" value="1"/>
</dbReference>
<feature type="domain" description="Protein kinase" evidence="6">
    <location>
        <begin position="814"/>
        <end position="1069"/>
    </location>
</feature>
<dbReference type="GO" id="GO:0005524">
    <property type="term" value="F:ATP binding"/>
    <property type="evidence" value="ECO:0007669"/>
    <property type="project" value="UniProtKB-UniRule"/>
</dbReference>
<evidence type="ECO:0000256" key="3">
    <source>
        <dbReference type="ARBA" id="ARBA00022840"/>
    </source>
</evidence>
<dbReference type="OrthoDB" id="97476at2759"/>
<dbReference type="Proteomes" id="UP000694044">
    <property type="component" value="Unassembled WGS sequence"/>
</dbReference>
<name>A0A8T1V427_9STRA</name>
<keyword evidence="7" id="KW-0808">Transferase</keyword>
<dbReference type="InterPro" id="IPR017441">
    <property type="entry name" value="Protein_kinase_ATP_BS"/>
</dbReference>
<dbReference type="InterPro" id="IPR001245">
    <property type="entry name" value="Ser-Thr/Tyr_kinase_cat_dom"/>
</dbReference>
<gene>
    <name evidence="7" type="primary">LRRK2_33</name>
    <name evidence="7" type="ORF">PHYPSEUDO_014625</name>
</gene>
<dbReference type="PANTHER" id="PTHR44329">
    <property type="entry name" value="SERINE/THREONINE-PROTEIN KINASE TNNI3K-RELATED"/>
    <property type="match status" value="1"/>
</dbReference>
<dbReference type="GO" id="GO:0004674">
    <property type="term" value="F:protein serine/threonine kinase activity"/>
    <property type="evidence" value="ECO:0007669"/>
    <property type="project" value="UniProtKB-KW"/>
</dbReference>
<evidence type="ECO:0000256" key="1">
    <source>
        <dbReference type="ARBA" id="ARBA00022527"/>
    </source>
</evidence>
<dbReference type="Pfam" id="PF00069">
    <property type="entry name" value="Pkinase"/>
    <property type="match status" value="1"/>
</dbReference>
<accession>A0A8T1V427</accession>
<keyword evidence="8" id="KW-1185">Reference proteome</keyword>
<feature type="region of interest" description="Disordered" evidence="5">
    <location>
        <begin position="404"/>
        <end position="429"/>
    </location>
</feature>
<evidence type="ECO:0000313" key="8">
    <source>
        <dbReference type="Proteomes" id="UP000694044"/>
    </source>
</evidence>